<proteinExistence type="predicted"/>
<dbReference type="Proteomes" id="UP000494115">
    <property type="component" value="Unassembled WGS sequence"/>
</dbReference>
<reference evidence="1 2" key="1">
    <citation type="submission" date="2020-04" db="EMBL/GenBank/DDBJ databases">
        <authorList>
            <person name="De Canck E."/>
        </authorList>
    </citation>
    <scope>NUCLEOTIDE SEQUENCE [LARGE SCALE GENOMIC DNA]</scope>
    <source>
        <strain evidence="1 2">LMG 28138</strain>
    </source>
</reference>
<keyword evidence="2" id="KW-1185">Reference proteome</keyword>
<dbReference type="AlphaFoldDB" id="A0A6S7C0J9"/>
<evidence type="ECO:0000313" key="2">
    <source>
        <dbReference type="Proteomes" id="UP000494115"/>
    </source>
</evidence>
<dbReference type="EMBL" id="CADIKM010000071">
    <property type="protein sequence ID" value="CAB3805334.1"/>
    <property type="molecule type" value="Genomic_DNA"/>
</dbReference>
<name>A0A6S7C0J9_9BURK</name>
<organism evidence="1 2">
    <name type="scientific">Pararobbsia alpina</name>
    <dbReference type="NCBI Taxonomy" id="621374"/>
    <lineage>
        <taxon>Bacteria</taxon>
        <taxon>Pseudomonadati</taxon>
        <taxon>Pseudomonadota</taxon>
        <taxon>Betaproteobacteria</taxon>
        <taxon>Burkholderiales</taxon>
        <taxon>Burkholderiaceae</taxon>
        <taxon>Pararobbsia</taxon>
    </lineage>
</organism>
<accession>A0A6S7C0J9</accession>
<gene>
    <name evidence="1" type="ORF">LMG28138_05650</name>
</gene>
<protein>
    <submittedName>
        <fullName evidence="1">Uncharacterized protein</fullName>
    </submittedName>
</protein>
<sequence length="75" mass="8705">MDEPNEYPTENSEQHYVHSVLRERIVEHVFVGDVLRRLWQRGVTDLELLRSEYDAGGYDRSQGIATSLSTKVLLE</sequence>
<dbReference type="RefSeq" id="WP_175108178.1">
    <property type="nucleotide sequence ID" value="NZ_CADIKM010000071.1"/>
</dbReference>
<evidence type="ECO:0000313" key="1">
    <source>
        <dbReference type="EMBL" id="CAB3805334.1"/>
    </source>
</evidence>